<dbReference type="EMBL" id="JAPEUX010000008">
    <property type="protein sequence ID" value="KAJ4346885.1"/>
    <property type="molecule type" value="Genomic_DNA"/>
</dbReference>
<protein>
    <submittedName>
        <fullName evidence="1">Uncharacterized protein</fullName>
    </submittedName>
</protein>
<name>A0A9W8XCD8_9PLEO</name>
<dbReference type="AlphaFoldDB" id="A0A9W8XCD8"/>
<keyword evidence="2" id="KW-1185">Reference proteome</keyword>
<dbReference type="GeneID" id="80914348"/>
<dbReference type="Proteomes" id="UP001140513">
    <property type="component" value="Unassembled WGS sequence"/>
</dbReference>
<sequence length="203" mass="22536">MCSRESKYQGSIFDPTISVLTTLITANRTLSSSVESSITRLRSLIPVLHTTPRYSTIGEATCIEAIAITEAALASLTQYTTFYAPLFDASDPITIIRQTGVVFAGDASNGGGVTAADEANIRKVISTMKVVVEYHGDQIRGLESLFRDRLDWIQLQRRLEGEKDEILLARRGQKRTLGWEEVEEMLDGDALVRRHDEADEEVD</sequence>
<comment type="caution">
    <text evidence="1">The sequence shown here is derived from an EMBL/GenBank/DDBJ whole genome shotgun (WGS) entry which is preliminary data.</text>
</comment>
<evidence type="ECO:0000313" key="2">
    <source>
        <dbReference type="Proteomes" id="UP001140513"/>
    </source>
</evidence>
<organism evidence="1 2">
    <name type="scientific">Didymosphaeria variabile</name>
    <dbReference type="NCBI Taxonomy" id="1932322"/>
    <lineage>
        <taxon>Eukaryota</taxon>
        <taxon>Fungi</taxon>
        <taxon>Dikarya</taxon>
        <taxon>Ascomycota</taxon>
        <taxon>Pezizomycotina</taxon>
        <taxon>Dothideomycetes</taxon>
        <taxon>Pleosporomycetidae</taxon>
        <taxon>Pleosporales</taxon>
        <taxon>Massarineae</taxon>
        <taxon>Didymosphaeriaceae</taxon>
        <taxon>Didymosphaeria</taxon>
    </lineage>
</organism>
<proteinExistence type="predicted"/>
<accession>A0A9W8XCD8</accession>
<reference evidence="1" key="1">
    <citation type="submission" date="2022-10" db="EMBL/GenBank/DDBJ databases">
        <title>Tapping the CABI collections for fungal endophytes: first genome assemblies for Collariella, Neodidymelliopsis, Ascochyta clinopodiicola, Didymella pomorum, Didymosphaeria variabile, Neocosmospora piperis and Neocucurbitaria cava.</title>
        <authorList>
            <person name="Hill R."/>
        </authorList>
    </citation>
    <scope>NUCLEOTIDE SEQUENCE</scope>
    <source>
        <strain evidence="1">IMI 356815</strain>
    </source>
</reference>
<evidence type="ECO:0000313" key="1">
    <source>
        <dbReference type="EMBL" id="KAJ4346885.1"/>
    </source>
</evidence>
<gene>
    <name evidence="1" type="ORF">N0V89_010818</name>
</gene>
<dbReference type="RefSeq" id="XP_056066685.1">
    <property type="nucleotide sequence ID" value="XM_056219558.1"/>
</dbReference>